<reference evidence="3 4" key="1">
    <citation type="submission" date="2014-04" db="EMBL/GenBank/DDBJ databases">
        <authorList>
            <consortium name="DOE Joint Genome Institute"/>
            <person name="Kuo A."/>
            <person name="Zuccaro A."/>
            <person name="Kohler A."/>
            <person name="Nagy L.G."/>
            <person name="Floudas D."/>
            <person name="Copeland A."/>
            <person name="Barry K.W."/>
            <person name="Cichocki N."/>
            <person name="Veneault-Fourrey C."/>
            <person name="LaButti K."/>
            <person name="Lindquist E.A."/>
            <person name="Lipzen A."/>
            <person name="Lundell T."/>
            <person name="Morin E."/>
            <person name="Murat C."/>
            <person name="Sun H."/>
            <person name="Tunlid A."/>
            <person name="Henrissat B."/>
            <person name="Grigoriev I.V."/>
            <person name="Hibbett D.S."/>
            <person name="Martin F."/>
            <person name="Nordberg H.P."/>
            <person name="Cantor M.N."/>
            <person name="Hua S.X."/>
        </authorList>
    </citation>
    <scope>NUCLEOTIDE SEQUENCE [LARGE SCALE GENOMIC DNA]</scope>
    <source>
        <strain evidence="3 4">MAFF 305830</strain>
    </source>
</reference>
<feature type="domain" description="BTB" evidence="2">
    <location>
        <begin position="110"/>
        <end position="211"/>
    </location>
</feature>
<evidence type="ECO:0000313" key="3">
    <source>
        <dbReference type="EMBL" id="KIM33998.1"/>
    </source>
</evidence>
<accession>A0A0C2X7G4</accession>
<dbReference type="STRING" id="933852.A0A0C2X7G4"/>
<sequence length="389" mass="42846">MLLGGGTHSAPPFKNSIQPKIPRAKEDSNIGIYKLHIDTKQRKSSSSTQDIEGEHPLEEDWCITLPKSSKSAVSLPPSAHISTTSRSPSKYWVHDHAADSYYSADFPPTKLTNLILVAKDRTVDFHVETSIVFHHSPALATLIRPCLPVIPQSNGLGQDADVYRMDETYEVLDAILRFIYPQAIKPTVRSITHLARLLGACQKYEIATGIHTLSVLLVQFARMAASPTNSNALIGSPIQCYGIACKFGFSNIAKLISTDCLAVDPLKSDLGISLVGVASKDVRRLFELHHSRGLAALSLVDAAVDADELWCEGCSGLAAWFDIWREMAEHELKSKPVSRTVFSPSFIAGCLKQATKKCPSHCMDHYLAPKTQLRFAILQKDIDRLKDMI</sequence>
<dbReference type="InterPro" id="IPR000210">
    <property type="entry name" value="BTB/POZ_dom"/>
</dbReference>
<dbReference type="AlphaFoldDB" id="A0A0C2X7G4"/>
<feature type="region of interest" description="Disordered" evidence="1">
    <location>
        <begin position="1"/>
        <end position="20"/>
    </location>
</feature>
<organism evidence="3 4">
    <name type="scientific">Serendipita vermifera MAFF 305830</name>
    <dbReference type="NCBI Taxonomy" id="933852"/>
    <lineage>
        <taxon>Eukaryota</taxon>
        <taxon>Fungi</taxon>
        <taxon>Dikarya</taxon>
        <taxon>Basidiomycota</taxon>
        <taxon>Agaricomycotina</taxon>
        <taxon>Agaricomycetes</taxon>
        <taxon>Sebacinales</taxon>
        <taxon>Serendipitaceae</taxon>
        <taxon>Serendipita</taxon>
    </lineage>
</organism>
<dbReference type="HOGENOM" id="CLU_710109_0_0_1"/>
<evidence type="ECO:0000313" key="4">
    <source>
        <dbReference type="Proteomes" id="UP000054097"/>
    </source>
</evidence>
<keyword evidence="4" id="KW-1185">Reference proteome</keyword>
<gene>
    <name evidence="3" type="ORF">M408DRAFT_60671</name>
</gene>
<dbReference type="Proteomes" id="UP000054097">
    <property type="component" value="Unassembled WGS sequence"/>
</dbReference>
<protein>
    <recommendedName>
        <fullName evidence="2">BTB domain-containing protein</fullName>
    </recommendedName>
</protein>
<proteinExistence type="predicted"/>
<reference evidence="4" key="2">
    <citation type="submission" date="2015-01" db="EMBL/GenBank/DDBJ databases">
        <title>Evolutionary Origins and Diversification of the Mycorrhizal Mutualists.</title>
        <authorList>
            <consortium name="DOE Joint Genome Institute"/>
            <consortium name="Mycorrhizal Genomics Consortium"/>
            <person name="Kohler A."/>
            <person name="Kuo A."/>
            <person name="Nagy L.G."/>
            <person name="Floudas D."/>
            <person name="Copeland A."/>
            <person name="Barry K.W."/>
            <person name="Cichocki N."/>
            <person name="Veneault-Fourrey C."/>
            <person name="LaButti K."/>
            <person name="Lindquist E.A."/>
            <person name="Lipzen A."/>
            <person name="Lundell T."/>
            <person name="Morin E."/>
            <person name="Murat C."/>
            <person name="Riley R."/>
            <person name="Ohm R."/>
            <person name="Sun H."/>
            <person name="Tunlid A."/>
            <person name="Henrissat B."/>
            <person name="Grigoriev I.V."/>
            <person name="Hibbett D.S."/>
            <person name="Martin F."/>
        </authorList>
    </citation>
    <scope>NUCLEOTIDE SEQUENCE [LARGE SCALE GENOMIC DNA]</scope>
    <source>
        <strain evidence="4">MAFF 305830</strain>
    </source>
</reference>
<evidence type="ECO:0000259" key="2">
    <source>
        <dbReference type="Pfam" id="PF00651"/>
    </source>
</evidence>
<name>A0A0C2X7G4_SERVB</name>
<dbReference type="Pfam" id="PF00651">
    <property type="entry name" value="BTB"/>
    <property type="match status" value="1"/>
</dbReference>
<dbReference type="EMBL" id="KN824277">
    <property type="protein sequence ID" value="KIM33998.1"/>
    <property type="molecule type" value="Genomic_DNA"/>
</dbReference>
<dbReference type="OrthoDB" id="71307at2759"/>
<evidence type="ECO:0000256" key="1">
    <source>
        <dbReference type="SAM" id="MobiDB-lite"/>
    </source>
</evidence>